<sequence length="224" mass="24630">MADMKIYQEVELSLTENLVPTVVHVKQFDHKARKIRCRLYSSSVEYVIPEGAIVSCAGTRPDGHLFQYSSETAPELVFIEENTVIFTVTDFMTAVFGRYPVDVILLDNEGDVLGTFSLTLRIERSAVGNGKIAAITYQKAVEAVAAGIYECFTTEDGYFGIRSHDGLGYETGSVSSTIDKLHDTMVNCSINDAGYLVFDTDDGLGLAFGTDVEGRLVVLFHEEI</sequence>
<name>A0A9D1X453_9FIRM</name>
<dbReference type="EMBL" id="DXEQ01000122">
    <property type="protein sequence ID" value="HIX72231.1"/>
    <property type="molecule type" value="Genomic_DNA"/>
</dbReference>
<reference evidence="1" key="1">
    <citation type="journal article" date="2021" name="PeerJ">
        <title>Extensive microbial diversity within the chicken gut microbiome revealed by metagenomics and culture.</title>
        <authorList>
            <person name="Gilroy R."/>
            <person name="Ravi A."/>
            <person name="Getino M."/>
            <person name="Pursley I."/>
            <person name="Horton D.L."/>
            <person name="Alikhan N.F."/>
            <person name="Baker D."/>
            <person name="Gharbi K."/>
            <person name="Hall N."/>
            <person name="Watson M."/>
            <person name="Adriaenssens E.M."/>
            <person name="Foster-Nyarko E."/>
            <person name="Jarju S."/>
            <person name="Secka A."/>
            <person name="Antonio M."/>
            <person name="Oren A."/>
            <person name="Chaudhuri R.R."/>
            <person name="La Ragione R."/>
            <person name="Hildebrand F."/>
            <person name="Pallen M.J."/>
        </authorList>
    </citation>
    <scope>NUCLEOTIDE SEQUENCE</scope>
    <source>
        <strain evidence="1">ChiSxjej3B15-1167</strain>
    </source>
</reference>
<reference evidence="1" key="2">
    <citation type="submission" date="2021-04" db="EMBL/GenBank/DDBJ databases">
        <authorList>
            <person name="Gilroy R."/>
        </authorList>
    </citation>
    <scope>NUCLEOTIDE SEQUENCE</scope>
    <source>
        <strain evidence="1">ChiSxjej3B15-1167</strain>
    </source>
</reference>
<proteinExistence type="predicted"/>
<accession>A0A9D1X453</accession>
<organism evidence="1 2">
    <name type="scientific">Candidatus Anaerobutyricum stercoripullorum</name>
    <dbReference type="NCBI Taxonomy" id="2838456"/>
    <lineage>
        <taxon>Bacteria</taxon>
        <taxon>Bacillati</taxon>
        <taxon>Bacillota</taxon>
        <taxon>Clostridia</taxon>
        <taxon>Lachnospirales</taxon>
        <taxon>Lachnospiraceae</taxon>
        <taxon>Anaerobutyricum</taxon>
    </lineage>
</organism>
<evidence type="ECO:0000313" key="2">
    <source>
        <dbReference type="Proteomes" id="UP000886805"/>
    </source>
</evidence>
<dbReference type="AlphaFoldDB" id="A0A9D1X453"/>
<gene>
    <name evidence="1" type="ORF">H9849_04345</name>
</gene>
<evidence type="ECO:0000313" key="1">
    <source>
        <dbReference type="EMBL" id="HIX72231.1"/>
    </source>
</evidence>
<protein>
    <submittedName>
        <fullName evidence="1">Uncharacterized protein</fullName>
    </submittedName>
</protein>
<comment type="caution">
    <text evidence="1">The sequence shown here is derived from an EMBL/GenBank/DDBJ whole genome shotgun (WGS) entry which is preliminary data.</text>
</comment>
<dbReference type="Proteomes" id="UP000886805">
    <property type="component" value="Unassembled WGS sequence"/>
</dbReference>